<evidence type="ECO:0000313" key="4">
    <source>
        <dbReference type="Proteomes" id="UP000244898"/>
    </source>
</evidence>
<name>A0A2R8C7W2_9RHOB</name>
<dbReference type="AlphaFoldDB" id="A0A2R8C7W2"/>
<dbReference type="RefSeq" id="WP_108786954.1">
    <property type="nucleotide sequence ID" value="NZ_ONZG01000004.1"/>
</dbReference>
<reference evidence="4" key="1">
    <citation type="submission" date="2018-03" db="EMBL/GenBank/DDBJ databases">
        <authorList>
            <person name="Rodrigo-Torres L."/>
            <person name="Arahal R. D."/>
            <person name="Lucena T."/>
        </authorList>
    </citation>
    <scope>NUCLEOTIDE SEQUENCE [LARGE SCALE GENOMIC DNA]</scope>
    <source>
        <strain evidence="4">CECT 7615</strain>
    </source>
</reference>
<dbReference type="InterPro" id="IPR045445">
    <property type="entry name" value="DUF6502"/>
</dbReference>
<dbReference type="Pfam" id="PF20112">
    <property type="entry name" value="DUF6502"/>
    <property type="match status" value="1"/>
</dbReference>
<dbReference type="OrthoDB" id="6356376at2"/>
<dbReference type="EMBL" id="ONZG01000004">
    <property type="protein sequence ID" value="SPJ28492.1"/>
    <property type="molecule type" value="Genomic_DNA"/>
</dbReference>
<sequence>MPTPDPKAPFEAALAALLEPLARAMLANGVTVAAATEALKQALLTAAETDADAPLSDSRVSLLTGLHRKDVKRLRSAPLEMPQKRRSGAAAQVISHWATSPEYQDASGAPRDLARKPEGDHPGFDDLIRRAHIDMAPGTVLSTLLDQGIVAETPDGKFRLLTHAFLPAAGSQEQVAAYQATLSAHLEAATQNLIAREGDARNFDRAVRYSHLSEASVIKLEALASAKAQKVLQDINAEARALQESDREADAENRFVLGSYILVSPRPDKED</sequence>
<accession>A0A2R8C7W2</accession>
<organism evidence="3 4">
    <name type="scientific">Falsiruegeria mediterranea M17</name>
    <dbReference type="NCBI Taxonomy" id="1200281"/>
    <lineage>
        <taxon>Bacteria</taxon>
        <taxon>Pseudomonadati</taxon>
        <taxon>Pseudomonadota</taxon>
        <taxon>Alphaproteobacteria</taxon>
        <taxon>Rhodobacterales</taxon>
        <taxon>Roseobacteraceae</taxon>
        <taxon>Falsiruegeria</taxon>
    </lineage>
</organism>
<evidence type="ECO:0000256" key="1">
    <source>
        <dbReference type="SAM" id="Coils"/>
    </source>
</evidence>
<dbReference type="Proteomes" id="UP000244898">
    <property type="component" value="Unassembled WGS sequence"/>
</dbReference>
<proteinExistence type="predicted"/>
<feature type="coiled-coil region" evidence="1">
    <location>
        <begin position="225"/>
        <end position="252"/>
    </location>
</feature>
<protein>
    <submittedName>
        <fullName evidence="3">Uncharacterized protein</fullName>
    </submittedName>
</protein>
<evidence type="ECO:0000256" key="2">
    <source>
        <dbReference type="SAM" id="MobiDB-lite"/>
    </source>
</evidence>
<feature type="region of interest" description="Disordered" evidence="2">
    <location>
        <begin position="100"/>
        <end position="120"/>
    </location>
</feature>
<keyword evidence="4" id="KW-1185">Reference proteome</keyword>
<keyword evidence="1" id="KW-0175">Coiled coil</keyword>
<gene>
    <name evidence="3" type="ORF">TRM7615_01991</name>
</gene>
<evidence type="ECO:0000313" key="3">
    <source>
        <dbReference type="EMBL" id="SPJ28492.1"/>
    </source>
</evidence>